<sequence length="221" mass="24574">MASMHSSGTNQLMSKGSNNLVIREGARPSFHQDVIAEGKCKKVMFDRAAGGVRESVKVKVMHVNMNLEASSSTGLILKGNKFLSNNEKVDGQTLPSDIKALGNKETVDGNNHAKNYGTEVKQVNIEEGNGDKNGLKEEFFDAWKKPQHIKISFNKDLTEMSEDGIAVKLNAEKEILNSQVLKYSLVIKVLGDKISFPMCSIELRIQWNKFGNFHMTSLRMN</sequence>
<gene>
    <name evidence="1" type="ORF">KFK09_028309</name>
</gene>
<name>A0A8T3A2A5_DENNO</name>
<comment type="caution">
    <text evidence="1">The sequence shown here is derived from an EMBL/GenBank/DDBJ whole genome shotgun (WGS) entry which is preliminary data.</text>
</comment>
<dbReference type="Proteomes" id="UP000829196">
    <property type="component" value="Unassembled WGS sequence"/>
</dbReference>
<protein>
    <submittedName>
        <fullName evidence="1">Uncharacterized protein</fullName>
    </submittedName>
</protein>
<dbReference type="AlphaFoldDB" id="A0A8T3A2A5"/>
<accession>A0A8T3A2A5</accession>
<organism evidence="1 2">
    <name type="scientific">Dendrobium nobile</name>
    <name type="common">Orchid</name>
    <dbReference type="NCBI Taxonomy" id="94219"/>
    <lineage>
        <taxon>Eukaryota</taxon>
        <taxon>Viridiplantae</taxon>
        <taxon>Streptophyta</taxon>
        <taxon>Embryophyta</taxon>
        <taxon>Tracheophyta</taxon>
        <taxon>Spermatophyta</taxon>
        <taxon>Magnoliopsida</taxon>
        <taxon>Liliopsida</taxon>
        <taxon>Asparagales</taxon>
        <taxon>Orchidaceae</taxon>
        <taxon>Epidendroideae</taxon>
        <taxon>Malaxideae</taxon>
        <taxon>Dendrobiinae</taxon>
        <taxon>Dendrobium</taxon>
    </lineage>
</organism>
<dbReference type="EMBL" id="JAGYWB010000019">
    <property type="protein sequence ID" value="KAI0488476.1"/>
    <property type="molecule type" value="Genomic_DNA"/>
</dbReference>
<reference evidence="1" key="1">
    <citation type="journal article" date="2022" name="Front. Genet.">
        <title>Chromosome-Scale Assembly of the Dendrobium nobile Genome Provides Insights Into the Molecular Mechanism of the Biosynthesis of the Medicinal Active Ingredient of Dendrobium.</title>
        <authorList>
            <person name="Xu Q."/>
            <person name="Niu S.-C."/>
            <person name="Li K.-L."/>
            <person name="Zheng P.-J."/>
            <person name="Zhang X.-J."/>
            <person name="Jia Y."/>
            <person name="Liu Y."/>
            <person name="Niu Y.-X."/>
            <person name="Yu L.-H."/>
            <person name="Chen D.-F."/>
            <person name="Zhang G.-Q."/>
        </authorList>
    </citation>
    <scope>NUCLEOTIDE SEQUENCE</scope>
    <source>
        <tissue evidence="1">Leaf</tissue>
    </source>
</reference>
<evidence type="ECO:0000313" key="2">
    <source>
        <dbReference type="Proteomes" id="UP000829196"/>
    </source>
</evidence>
<proteinExistence type="predicted"/>
<evidence type="ECO:0000313" key="1">
    <source>
        <dbReference type="EMBL" id="KAI0488476.1"/>
    </source>
</evidence>
<keyword evidence="2" id="KW-1185">Reference proteome</keyword>